<dbReference type="EMBL" id="CP003002">
    <property type="protein sequence ID" value="AEO54817.1"/>
    <property type="molecule type" value="Genomic_DNA"/>
</dbReference>
<keyword evidence="3 7" id="KW-0227">DNA damage</keyword>
<proteinExistence type="inferred from homology"/>
<dbReference type="HOGENOM" id="CLU_041037_4_0_1"/>
<feature type="domain" description="Non-structural maintenance of chromosome element 4 C-terminal" evidence="9">
    <location>
        <begin position="262"/>
        <end position="350"/>
    </location>
</feature>
<evidence type="ECO:0000313" key="11">
    <source>
        <dbReference type="EMBL" id="AEO54817.1"/>
    </source>
</evidence>
<dbReference type="InterPro" id="IPR014854">
    <property type="entry name" value="Nse4_C"/>
</dbReference>
<dbReference type="RefSeq" id="XP_003660062.1">
    <property type="nucleotide sequence ID" value="XM_003660014.1"/>
</dbReference>
<evidence type="ECO:0000313" key="12">
    <source>
        <dbReference type="Proteomes" id="UP000007322"/>
    </source>
</evidence>
<dbReference type="Pfam" id="PF08743">
    <property type="entry name" value="Nse4_C"/>
    <property type="match status" value="1"/>
</dbReference>
<comment type="subunit">
    <text evidence="7">Component of the SMC5-SMC6 complex.</text>
</comment>
<dbReference type="PANTHER" id="PTHR16140">
    <property type="entry name" value="NON-STRUCTURAL MAINTENANCE OF CHROMOSOMES ELEMENT 4"/>
    <property type="match status" value="1"/>
</dbReference>
<evidence type="ECO:0000259" key="10">
    <source>
        <dbReference type="Pfam" id="PF15412"/>
    </source>
</evidence>
<evidence type="ECO:0000256" key="7">
    <source>
        <dbReference type="RuleBase" id="RU365071"/>
    </source>
</evidence>
<protein>
    <recommendedName>
        <fullName evidence="7">Non-structural maintenance of chromosomes element 4</fullName>
    </recommendedName>
</protein>
<feature type="region of interest" description="Disordered" evidence="8">
    <location>
        <begin position="108"/>
        <end position="133"/>
    </location>
</feature>
<dbReference type="GO" id="GO:0006310">
    <property type="term" value="P:DNA recombination"/>
    <property type="evidence" value="ECO:0007669"/>
    <property type="project" value="UniProtKB-UniRule"/>
</dbReference>
<dbReference type="Pfam" id="PF15412">
    <property type="entry name" value="Nse4-Nse3_bdg"/>
    <property type="match status" value="1"/>
</dbReference>
<sequence>MQTRRELQQRMRGLQRQMIERPDDFLQADPKALLDFYEQSDRIIKDVKQTVEAAIDSRGLVIASDLAARRVQRLTSGNVGNGIDVDEFVSKCITYMRQGRGFADDHAAELSSTQRRRRQPDRGALGSEDEDEIGDDGDMLNWAHLGRFACIPAVRRPALPGFLLGPLSIEKKARKITKRSAPLRVNNLLEVRPEELRAEDLKKSDKNDLPSICRKIHVQLETAQQVAQDAVEDAIDNLSEDPTPEEQRALMDRYALRSTGGIDLLRFVVNPYSFGQTVENMFYVSFLIREGSVRLEFDDDGLPSIEPVRRNSSAEPSRSKAAMRHQAIMSIDMATWRDIIDAFDIKEPMIPHRQEEVQQGPGARGWYS</sequence>
<evidence type="ECO:0000256" key="1">
    <source>
        <dbReference type="ARBA" id="ARBA00004123"/>
    </source>
</evidence>
<accession>G2PZZ3</accession>
<name>G2PZZ3_THET4</name>
<reference evidence="11 12" key="1">
    <citation type="journal article" date="2011" name="Nat. Biotechnol.">
        <title>Comparative genomic analysis of the thermophilic biomass-degrading fungi Myceliophthora thermophila and Thielavia terrestris.</title>
        <authorList>
            <person name="Berka R.M."/>
            <person name="Grigoriev I.V."/>
            <person name="Otillar R."/>
            <person name="Salamov A."/>
            <person name="Grimwood J."/>
            <person name="Reid I."/>
            <person name="Ishmael N."/>
            <person name="John T."/>
            <person name="Darmond C."/>
            <person name="Moisan M.-C."/>
            <person name="Henrissat B."/>
            <person name="Coutinho P.M."/>
            <person name="Lombard V."/>
            <person name="Natvig D.O."/>
            <person name="Lindquist E."/>
            <person name="Schmutz J."/>
            <person name="Lucas S."/>
            <person name="Harris P."/>
            <person name="Powlowski J."/>
            <person name="Bellemare A."/>
            <person name="Taylor D."/>
            <person name="Butler G."/>
            <person name="de Vries R.P."/>
            <person name="Allijn I.E."/>
            <person name="van den Brink J."/>
            <person name="Ushinsky S."/>
            <person name="Storms R."/>
            <person name="Powell A.J."/>
            <person name="Paulsen I.T."/>
            <person name="Elbourne L.D.H."/>
            <person name="Baker S.E."/>
            <person name="Magnuson J."/>
            <person name="LaBoissiere S."/>
            <person name="Clutterbuck A.J."/>
            <person name="Martinez D."/>
            <person name="Wogulis M."/>
            <person name="de Leon A.L."/>
            <person name="Rey M.W."/>
            <person name="Tsang A."/>
        </authorList>
    </citation>
    <scope>NUCLEOTIDE SEQUENCE [LARGE SCALE GENOMIC DNA]</scope>
    <source>
        <strain evidence="12">ATCC 42464 / BCRC 31852 / DSM 1799</strain>
    </source>
</reference>
<dbReference type="PANTHER" id="PTHR16140:SF0">
    <property type="entry name" value="NON-STRUCTURAL MAINTENANCE OF CHROMOSOMES ELEMENT 4"/>
    <property type="match status" value="1"/>
</dbReference>
<dbReference type="InterPro" id="IPR027786">
    <property type="entry name" value="Nse4/EID"/>
</dbReference>
<feature type="domain" description="Nse4/EID protein Nse3/MAGE-binding" evidence="10">
    <location>
        <begin position="56"/>
        <end position="109"/>
    </location>
</feature>
<dbReference type="OMA" id="FMGINRT"/>
<dbReference type="InterPro" id="IPR029225">
    <property type="entry name" value="Nse4_Nse3-bd"/>
</dbReference>
<dbReference type="AlphaFoldDB" id="G2PZZ3"/>
<evidence type="ECO:0000256" key="4">
    <source>
        <dbReference type="ARBA" id="ARBA00023172"/>
    </source>
</evidence>
<organism evidence="11 12">
    <name type="scientific">Thermothelomyces thermophilus (strain ATCC 42464 / BCRC 31852 / DSM 1799)</name>
    <name type="common">Sporotrichum thermophile</name>
    <dbReference type="NCBI Taxonomy" id="573729"/>
    <lineage>
        <taxon>Eukaryota</taxon>
        <taxon>Fungi</taxon>
        <taxon>Dikarya</taxon>
        <taxon>Ascomycota</taxon>
        <taxon>Pezizomycotina</taxon>
        <taxon>Sordariomycetes</taxon>
        <taxon>Sordariomycetidae</taxon>
        <taxon>Sordariales</taxon>
        <taxon>Chaetomiaceae</taxon>
        <taxon>Thermothelomyces</taxon>
    </lineage>
</organism>
<evidence type="ECO:0000256" key="8">
    <source>
        <dbReference type="SAM" id="MobiDB-lite"/>
    </source>
</evidence>
<keyword evidence="6 7" id="KW-0539">Nucleus</keyword>
<dbReference type="KEGG" id="mtm:MYCTH_2050514"/>
<evidence type="ECO:0000256" key="3">
    <source>
        <dbReference type="ARBA" id="ARBA00022763"/>
    </source>
</evidence>
<comment type="similarity">
    <text evidence="2 7">Belongs to the NSE4 family.</text>
</comment>
<comment type="function">
    <text evidence="7">Component of the SMC5-SMC6 complex, that promotes sister chromatid alignment after DNA damage and facilitates double-stranded DNA breaks (DSBs) repair via homologous recombination between sister chromatids.</text>
</comment>
<evidence type="ECO:0000256" key="5">
    <source>
        <dbReference type="ARBA" id="ARBA00023204"/>
    </source>
</evidence>
<gene>
    <name evidence="11" type="ORF">MYCTH_2050514</name>
</gene>
<dbReference type="eggNOG" id="KOG2866">
    <property type="taxonomic scope" value="Eukaryota"/>
</dbReference>
<keyword evidence="5 7" id="KW-0234">DNA repair</keyword>
<dbReference type="GeneID" id="11508980"/>
<keyword evidence="12" id="KW-1185">Reference proteome</keyword>
<dbReference type="Proteomes" id="UP000007322">
    <property type="component" value="Chromosome 1"/>
</dbReference>
<dbReference type="GO" id="GO:0030915">
    <property type="term" value="C:Smc5-Smc6 complex"/>
    <property type="evidence" value="ECO:0007669"/>
    <property type="project" value="UniProtKB-UniRule"/>
</dbReference>
<evidence type="ECO:0000256" key="6">
    <source>
        <dbReference type="ARBA" id="ARBA00023242"/>
    </source>
</evidence>
<dbReference type="GO" id="GO:0006281">
    <property type="term" value="P:DNA repair"/>
    <property type="evidence" value="ECO:0007669"/>
    <property type="project" value="UniProtKB-UniRule"/>
</dbReference>
<evidence type="ECO:0000256" key="2">
    <source>
        <dbReference type="ARBA" id="ARBA00008997"/>
    </source>
</evidence>
<evidence type="ECO:0000259" key="9">
    <source>
        <dbReference type="Pfam" id="PF08743"/>
    </source>
</evidence>
<dbReference type="OrthoDB" id="361242at2759"/>
<keyword evidence="4 7" id="KW-0233">DNA recombination</keyword>
<dbReference type="STRING" id="573729.G2PZZ3"/>
<dbReference type="VEuPathDB" id="FungiDB:MYCTH_2050514"/>
<dbReference type="InParanoid" id="G2PZZ3"/>
<comment type="subcellular location">
    <subcellularLocation>
        <location evidence="1 7">Nucleus</location>
    </subcellularLocation>
</comment>
<dbReference type="GO" id="GO:0005634">
    <property type="term" value="C:nucleus"/>
    <property type="evidence" value="ECO:0007669"/>
    <property type="project" value="UniProtKB-SubCell"/>
</dbReference>